<dbReference type="Pfam" id="PF16657">
    <property type="entry name" value="Malt_amylase_C"/>
    <property type="match status" value="1"/>
</dbReference>
<sequence>MHYISYKNSDHVYKILSCSYKFKVPTSLPGSIIYEVNVRQYTTQGTFDAFSKHLPRLKEMGVDIIWLMPIFPISQVKRKGTLGSYYAVSDYNKINPEYGNKESFKKLVDEIHKLGMKVILDWVPNHTGWDHTWITKNPEWYTHNTTADTIIHTENTDWYDVADLNYENKELKFQMIRSMLYWLDGFEVDGFRMDVAGMVPDVFWAQLSRTFNAMNKNPIMLAEAEEPAHRNKGLFPNGLWMDIPRPHKGYLQRQKNALDFQNYYNADKQKFMNGWHMYFTSNHDENSWAGTEFEKLGSGHQMFSVLTFTLDGIPLIYSGQEEPLKKKLAFFEKDNIDFDQYAYAPFYKNLCTLRKTNKALYSGTFGGPIVWIQNDKTQQILSFKRTKDDNEVLVVMNMSPQIIETQLSDLSTGKYVEYFSSKKIKIKKNFKLSLQPWAYQVYIKQNDH</sequence>
<evidence type="ECO:0000259" key="1">
    <source>
        <dbReference type="SMART" id="SM00642"/>
    </source>
</evidence>
<comment type="caution">
    <text evidence="2">The sequence shown here is derived from an EMBL/GenBank/DDBJ whole genome shotgun (WGS) entry which is preliminary data.</text>
</comment>
<proteinExistence type="predicted"/>
<dbReference type="EMBL" id="JADKFW010000014">
    <property type="protein sequence ID" value="MBK9718984.1"/>
    <property type="molecule type" value="Genomic_DNA"/>
</dbReference>
<dbReference type="InterPro" id="IPR017853">
    <property type="entry name" value="GH"/>
</dbReference>
<dbReference type="Proteomes" id="UP000808349">
    <property type="component" value="Unassembled WGS sequence"/>
</dbReference>
<dbReference type="InterPro" id="IPR032091">
    <property type="entry name" value="Malt_amylase-like_C"/>
</dbReference>
<organism evidence="2 3">
    <name type="scientific">Candidatus Defluviibacterium haderslevense</name>
    <dbReference type="NCBI Taxonomy" id="2981993"/>
    <lineage>
        <taxon>Bacteria</taxon>
        <taxon>Pseudomonadati</taxon>
        <taxon>Bacteroidota</taxon>
        <taxon>Saprospiria</taxon>
        <taxon>Saprospirales</taxon>
        <taxon>Saprospiraceae</taxon>
        <taxon>Candidatus Defluviibacterium</taxon>
    </lineage>
</organism>
<dbReference type="InterPro" id="IPR006047">
    <property type="entry name" value="GH13_cat_dom"/>
</dbReference>
<dbReference type="Gene3D" id="3.20.20.80">
    <property type="entry name" value="Glycosidases"/>
    <property type="match status" value="1"/>
</dbReference>
<reference evidence="2 3" key="1">
    <citation type="submission" date="2020-10" db="EMBL/GenBank/DDBJ databases">
        <title>Connecting structure to function with the recovery of over 1000 high-quality activated sludge metagenome-assembled genomes encoding full-length rRNA genes using long-read sequencing.</title>
        <authorList>
            <person name="Singleton C.M."/>
            <person name="Petriglieri F."/>
            <person name="Kristensen J.M."/>
            <person name="Kirkegaard R.H."/>
            <person name="Michaelsen T.Y."/>
            <person name="Andersen M.H."/>
            <person name="Karst S.M."/>
            <person name="Dueholm M.S."/>
            <person name="Nielsen P.H."/>
            <person name="Albertsen M."/>
        </authorList>
    </citation>
    <scope>NUCLEOTIDE SEQUENCE [LARGE SCALE GENOMIC DNA]</scope>
    <source>
        <strain evidence="2">Ribe_18-Q3-R11-54_BAT3C.373</strain>
    </source>
</reference>
<protein>
    <submittedName>
        <fullName evidence="2">Alpha-glucosidase C-terminal domain-containing protein</fullName>
    </submittedName>
</protein>
<dbReference type="AlphaFoldDB" id="A0A9D7SD37"/>
<dbReference type="PANTHER" id="PTHR47786:SF2">
    <property type="entry name" value="GLYCOSYL HYDROLASE FAMILY 13 CATALYTIC DOMAIN-CONTAINING PROTEIN"/>
    <property type="match status" value="1"/>
</dbReference>
<dbReference type="Gene3D" id="2.60.40.1180">
    <property type="entry name" value="Golgi alpha-mannosidase II"/>
    <property type="match status" value="1"/>
</dbReference>
<gene>
    <name evidence="2" type="ORF">IPO85_16015</name>
</gene>
<accession>A0A9D7SD37</accession>
<name>A0A9D7SD37_9BACT</name>
<dbReference type="CDD" id="cd11313">
    <property type="entry name" value="AmyAc_arch_bac_AmyA"/>
    <property type="match status" value="1"/>
</dbReference>
<dbReference type="SMART" id="SM00642">
    <property type="entry name" value="Aamy"/>
    <property type="match status" value="1"/>
</dbReference>
<feature type="domain" description="Glycosyl hydrolase family 13 catalytic" evidence="1">
    <location>
        <begin position="44"/>
        <end position="354"/>
    </location>
</feature>
<evidence type="ECO:0000313" key="2">
    <source>
        <dbReference type="EMBL" id="MBK9718984.1"/>
    </source>
</evidence>
<dbReference type="SUPFAM" id="SSF51445">
    <property type="entry name" value="(Trans)glycosidases"/>
    <property type="match status" value="1"/>
</dbReference>
<dbReference type="SUPFAM" id="SSF51011">
    <property type="entry name" value="Glycosyl hydrolase domain"/>
    <property type="match status" value="1"/>
</dbReference>
<dbReference type="PANTHER" id="PTHR47786">
    <property type="entry name" value="ALPHA-1,4-GLUCAN:MALTOSE-1-PHOSPHATE MALTOSYLTRANSFERASE"/>
    <property type="match status" value="1"/>
</dbReference>
<dbReference type="GO" id="GO:0005975">
    <property type="term" value="P:carbohydrate metabolic process"/>
    <property type="evidence" value="ECO:0007669"/>
    <property type="project" value="InterPro"/>
</dbReference>
<dbReference type="Pfam" id="PF00128">
    <property type="entry name" value="Alpha-amylase"/>
    <property type="match status" value="1"/>
</dbReference>
<evidence type="ECO:0000313" key="3">
    <source>
        <dbReference type="Proteomes" id="UP000808349"/>
    </source>
</evidence>
<dbReference type="InterPro" id="IPR013780">
    <property type="entry name" value="Glyco_hydro_b"/>
</dbReference>